<comment type="caution">
    <text evidence="3">The sequence shown here is derived from an EMBL/GenBank/DDBJ whole genome shotgun (WGS) entry which is preliminary data.</text>
</comment>
<dbReference type="EMBL" id="JAUNZN010000016">
    <property type="protein sequence ID" value="KAK4811780.1"/>
    <property type="molecule type" value="Genomic_DNA"/>
</dbReference>
<organism evidence="3 4">
    <name type="scientific">Mycteria americana</name>
    <name type="common">Wood stork</name>
    <dbReference type="NCBI Taxonomy" id="33587"/>
    <lineage>
        <taxon>Eukaryota</taxon>
        <taxon>Metazoa</taxon>
        <taxon>Chordata</taxon>
        <taxon>Craniata</taxon>
        <taxon>Vertebrata</taxon>
        <taxon>Euteleostomi</taxon>
        <taxon>Archelosauria</taxon>
        <taxon>Archosauria</taxon>
        <taxon>Dinosauria</taxon>
        <taxon>Saurischia</taxon>
        <taxon>Theropoda</taxon>
        <taxon>Coelurosauria</taxon>
        <taxon>Aves</taxon>
        <taxon>Neognathae</taxon>
        <taxon>Neoaves</taxon>
        <taxon>Aequornithes</taxon>
        <taxon>Ciconiiformes</taxon>
        <taxon>Ciconiidae</taxon>
        <taxon>Mycteria</taxon>
    </lineage>
</organism>
<dbReference type="Pfam" id="PF00078">
    <property type="entry name" value="RVT_1"/>
    <property type="match status" value="1"/>
</dbReference>
<evidence type="ECO:0000313" key="4">
    <source>
        <dbReference type="Proteomes" id="UP001333110"/>
    </source>
</evidence>
<dbReference type="CDD" id="cd01650">
    <property type="entry name" value="RT_nLTR_like"/>
    <property type="match status" value="1"/>
</dbReference>
<protein>
    <recommendedName>
        <fullName evidence="2">Reverse transcriptase domain-containing protein</fullName>
    </recommendedName>
</protein>
<evidence type="ECO:0000256" key="1">
    <source>
        <dbReference type="SAM" id="MobiDB-lite"/>
    </source>
</evidence>
<dbReference type="InterPro" id="IPR043502">
    <property type="entry name" value="DNA/RNA_pol_sf"/>
</dbReference>
<reference evidence="3 4" key="1">
    <citation type="journal article" date="2023" name="J. Hered.">
        <title>Chromosome-level genome of the wood stork (Mycteria americana) provides insight into avian chromosome evolution.</title>
        <authorList>
            <person name="Flamio R. Jr."/>
            <person name="Ramstad K.M."/>
        </authorList>
    </citation>
    <scope>NUCLEOTIDE SEQUENCE [LARGE SCALE GENOMIC DNA]</scope>
    <source>
        <strain evidence="3">JAX WOST 10</strain>
    </source>
</reference>
<keyword evidence="4" id="KW-1185">Reference proteome</keyword>
<sequence>MHPRVLRELADEVAKPLSITSEKSWQTGEVPSDWKRGNTTPIFRKGKKEDPGNYRLVSLTFVPSKIMEQILLETMLRHKENREVTGDSQHEFTKPGKSCLMNLVAFYNGVTTLVDKGRVTDIIYLDLSKAFDTVPQNILISKMERHGLDGWTTQWIRNWPDVHIGRMSRMVNGSMAGWRPVTSGVPQGSVLAPVLFNIFVGDMDSGTEGTLSKFADDTKLSGVVDTLEGRDAIQRDLDRLERWAHAKLMKFNKAKGKVMHLSRGNPKRGYRLGEEWIASSPVERTWGSECTLSKIADDTKLSGAVDTPVGRHAIQRDLDGFEEWVHVNVMKFNKAQCKVLHLGQSNPHYQYISGDDWVESSPAERGGSPLLLCSHETPPGVLYPALGPAVQERHGPARAGTEEGHRNDPRTGTALL</sequence>
<feature type="domain" description="Reverse transcriptase" evidence="2">
    <location>
        <begin position="23"/>
        <end position="272"/>
    </location>
</feature>
<dbReference type="Proteomes" id="UP001333110">
    <property type="component" value="Unassembled WGS sequence"/>
</dbReference>
<dbReference type="PROSITE" id="PS50878">
    <property type="entry name" value="RT_POL"/>
    <property type="match status" value="1"/>
</dbReference>
<name>A0AAN7NAE7_MYCAM</name>
<dbReference type="InterPro" id="IPR000477">
    <property type="entry name" value="RT_dom"/>
</dbReference>
<dbReference type="AlphaFoldDB" id="A0AAN7NAE7"/>
<evidence type="ECO:0000313" key="3">
    <source>
        <dbReference type="EMBL" id="KAK4811780.1"/>
    </source>
</evidence>
<gene>
    <name evidence="3" type="ORF">QYF61_005348</name>
</gene>
<dbReference type="SUPFAM" id="SSF56672">
    <property type="entry name" value="DNA/RNA polymerases"/>
    <property type="match status" value="1"/>
</dbReference>
<feature type="compositionally biased region" description="Basic and acidic residues" evidence="1">
    <location>
        <begin position="391"/>
        <end position="409"/>
    </location>
</feature>
<dbReference type="PANTHER" id="PTHR33332">
    <property type="entry name" value="REVERSE TRANSCRIPTASE DOMAIN-CONTAINING PROTEIN"/>
    <property type="match status" value="1"/>
</dbReference>
<evidence type="ECO:0000259" key="2">
    <source>
        <dbReference type="PROSITE" id="PS50878"/>
    </source>
</evidence>
<proteinExistence type="predicted"/>
<accession>A0AAN7NAE7</accession>
<feature type="region of interest" description="Disordered" evidence="1">
    <location>
        <begin position="391"/>
        <end position="416"/>
    </location>
</feature>